<dbReference type="AlphaFoldDB" id="A0AAW0DGC3"/>
<sequence>MRLPLPSSARRPLFPTVKLKKPLARTSTAFPLPGPLVKLEPWSNTLSDPLLTALGALKQSSAAFPPLESAVNGVLAIYDIAQRAKTCRADARDVVDRARNILDILADGLQDPSMIPPSILKLLERFKIHLTEIENSMRILADANIASRLVHLNRNERMIRSIKDRLEAEHDDFRLALEFRVVVQQTDQMQKMDDVLFHSRLNTQQNVRLNFRLDVFLARPLLQWVDPRCYADAATGVLY</sequence>
<reference evidence="1 2" key="1">
    <citation type="journal article" date="2024" name="J Genomics">
        <title>Draft genome sequencing and assembly of Favolaschia claudopus CIRM-BRFM 2984 isolated from oak limbs.</title>
        <authorList>
            <person name="Navarro D."/>
            <person name="Drula E."/>
            <person name="Chaduli D."/>
            <person name="Cazenave R."/>
            <person name="Ahrendt S."/>
            <person name="Wang J."/>
            <person name="Lipzen A."/>
            <person name="Daum C."/>
            <person name="Barry K."/>
            <person name="Grigoriev I.V."/>
            <person name="Favel A."/>
            <person name="Rosso M.N."/>
            <person name="Martin F."/>
        </authorList>
    </citation>
    <scope>NUCLEOTIDE SEQUENCE [LARGE SCALE GENOMIC DNA]</scope>
    <source>
        <strain evidence="1 2">CIRM-BRFM 2984</strain>
    </source>
</reference>
<dbReference type="GO" id="GO:0007166">
    <property type="term" value="P:cell surface receptor signaling pathway"/>
    <property type="evidence" value="ECO:0007669"/>
    <property type="project" value="InterPro"/>
</dbReference>
<keyword evidence="2" id="KW-1185">Reference proteome</keyword>
<evidence type="ECO:0000313" key="1">
    <source>
        <dbReference type="EMBL" id="KAK7051890.1"/>
    </source>
</evidence>
<dbReference type="InterPro" id="IPR036537">
    <property type="entry name" value="Adaptor_Cbl_N_dom_sf"/>
</dbReference>
<dbReference type="EMBL" id="JAWWNJ010000007">
    <property type="protein sequence ID" value="KAK7051890.1"/>
    <property type="molecule type" value="Genomic_DNA"/>
</dbReference>
<dbReference type="Proteomes" id="UP001362999">
    <property type="component" value="Unassembled WGS sequence"/>
</dbReference>
<name>A0AAW0DGC3_9AGAR</name>
<dbReference type="Gene3D" id="1.20.930.20">
    <property type="entry name" value="Adaptor protein Cbl, N-terminal domain"/>
    <property type="match status" value="1"/>
</dbReference>
<comment type="caution">
    <text evidence="1">The sequence shown here is derived from an EMBL/GenBank/DDBJ whole genome shotgun (WGS) entry which is preliminary data.</text>
</comment>
<protein>
    <submittedName>
        <fullName evidence="1">Uncharacterized protein</fullName>
    </submittedName>
</protein>
<dbReference type="InterPro" id="IPR059179">
    <property type="entry name" value="MLKL-like_MCAfunc"/>
</dbReference>
<organism evidence="1 2">
    <name type="scientific">Favolaschia claudopus</name>
    <dbReference type="NCBI Taxonomy" id="2862362"/>
    <lineage>
        <taxon>Eukaryota</taxon>
        <taxon>Fungi</taxon>
        <taxon>Dikarya</taxon>
        <taxon>Basidiomycota</taxon>
        <taxon>Agaricomycotina</taxon>
        <taxon>Agaricomycetes</taxon>
        <taxon>Agaricomycetidae</taxon>
        <taxon>Agaricales</taxon>
        <taxon>Marasmiineae</taxon>
        <taxon>Mycenaceae</taxon>
        <taxon>Favolaschia</taxon>
    </lineage>
</organism>
<proteinExistence type="predicted"/>
<evidence type="ECO:0000313" key="2">
    <source>
        <dbReference type="Proteomes" id="UP001362999"/>
    </source>
</evidence>
<dbReference type="CDD" id="cd21037">
    <property type="entry name" value="MLKL_NTD"/>
    <property type="match status" value="1"/>
</dbReference>
<gene>
    <name evidence="1" type="ORF">R3P38DRAFT_3594003</name>
</gene>
<accession>A0AAW0DGC3</accession>